<keyword evidence="2" id="KW-0805">Transcription regulation</keyword>
<name>A0A3Q7XWL5_CICAR</name>
<proteinExistence type="predicted"/>
<evidence type="ECO:0000256" key="4">
    <source>
        <dbReference type="ARBA" id="ARBA00023163"/>
    </source>
</evidence>
<reference evidence="9" key="2">
    <citation type="submission" date="2025-08" db="UniProtKB">
        <authorList>
            <consortium name="RefSeq"/>
        </authorList>
    </citation>
    <scope>IDENTIFICATION</scope>
    <source>
        <tissue evidence="9">Etiolated seedlings</tissue>
    </source>
</reference>
<dbReference type="SUPFAM" id="SSF54171">
    <property type="entry name" value="DNA-binding domain"/>
    <property type="match status" value="1"/>
</dbReference>
<feature type="region of interest" description="Disordered" evidence="6">
    <location>
        <begin position="76"/>
        <end position="130"/>
    </location>
</feature>
<accession>A0A3Q7XWL5</accession>
<comment type="subcellular location">
    <subcellularLocation>
        <location evidence="1">Nucleus</location>
    </subcellularLocation>
</comment>
<keyword evidence="8" id="KW-1185">Reference proteome</keyword>
<evidence type="ECO:0000256" key="5">
    <source>
        <dbReference type="ARBA" id="ARBA00023242"/>
    </source>
</evidence>
<feature type="compositionally biased region" description="Low complexity" evidence="6">
    <location>
        <begin position="109"/>
        <end position="118"/>
    </location>
</feature>
<gene>
    <name evidence="9" type="primary">LOC113787812</name>
</gene>
<feature type="domain" description="MBD" evidence="7">
    <location>
        <begin position="6"/>
        <end position="75"/>
    </location>
</feature>
<dbReference type="GO" id="GO:0003677">
    <property type="term" value="F:DNA binding"/>
    <property type="evidence" value="ECO:0007669"/>
    <property type="project" value="UniProtKB-KW"/>
</dbReference>
<evidence type="ECO:0000313" key="8">
    <source>
        <dbReference type="Proteomes" id="UP000087171"/>
    </source>
</evidence>
<evidence type="ECO:0000256" key="1">
    <source>
        <dbReference type="ARBA" id="ARBA00004123"/>
    </source>
</evidence>
<feature type="compositionally biased region" description="Basic and acidic residues" evidence="6">
    <location>
        <begin position="119"/>
        <end position="130"/>
    </location>
</feature>
<dbReference type="AlphaFoldDB" id="A0A3Q7XWL5"/>
<reference evidence="8" key="1">
    <citation type="journal article" date="2013" name="Nat. Biotechnol.">
        <title>Draft genome sequence of chickpea (Cicer arietinum) provides a resource for trait improvement.</title>
        <authorList>
            <person name="Varshney R.K."/>
            <person name="Song C."/>
            <person name="Saxena R.K."/>
            <person name="Azam S."/>
            <person name="Yu S."/>
            <person name="Sharpe A.G."/>
            <person name="Cannon S."/>
            <person name="Baek J."/>
            <person name="Rosen B.D."/>
            <person name="Tar'an B."/>
            <person name="Millan T."/>
            <person name="Zhang X."/>
            <person name="Ramsay L.D."/>
            <person name="Iwata A."/>
            <person name="Wang Y."/>
            <person name="Nelson W."/>
            <person name="Farmer A.D."/>
            <person name="Gaur P.M."/>
            <person name="Soderlund C."/>
            <person name="Penmetsa R.V."/>
            <person name="Xu C."/>
            <person name="Bharti A.K."/>
            <person name="He W."/>
            <person name="Winter P."/>
            <person name="Zhao S."/>
            <person name="Hane J.K."/>
            <person name="Carrasquilla-Garcia N."/>
            <person name="Condie J.A."/>
            <person name="Upadhyaya H.D."/>
            <person name="Luo M.C."/>
            <person name="Thudi M."/>
            <person name="Gowda C.L."/>
            <person name="Singh N.P."/>
            <person name="Lichtenzveig J."/>
            <person name="Gali K.K."/>
            <person name="Rubio J."/>
            <person name="Nadarajan N."/>
            <person name="Dolezel J."/>
            <person name="Bansal K.C."/>
            <person name="Xu X."/>
            <person name="Edwards D."/>
            <person name="Zhang G."/>
            <person name="Kahl G."/>
            <person name="Gil J."/>
            <person name="Singh K.B."/>
            <person name="Datta S.K."/>
            <person name="Jackson S.A."/>
            <person name="Wang J."/>
            <person name="Cook D.R."/>
        </authorList>
    </citation>
    <scope>NUCLEOTIDE SEQUENCE [LARGE SCALE GENOMIC DNA]</scope>
    <source>
        <strain evidence="8">cv. CDC Frontier</strain>
    </source>
</reference>
<dbReference type="OrthoDB" id="912322at2759"/>
<protein>
    <submittedName>
        <fullName evidence="9">Uncharacterized protein LOC113787812</fullName>
    </submittedName>
</protein>
<evidence type="ECO:0000259" key="7">
    <source>
        <dbReference type="PROSITE" id="PS50982"/>
    </source>
</evidence>
<sequence length="155" mass="17174">MAPKRKESPPEQIGPIPTGWSVKTEIKRDGSKVTVYYCPDSGQNFLTYANLIRYVEYAKRRRFGIYSPSFKAVRKTENDAKKKSTVSTIPRKTSAVLSLRGKPVPADQNNDSKSSGSDGNKDEDYVPKRDAGVPARLGIDIAGKVLIAKNKKRVD</sequence>
<dbReference type="PaxDb" id="3827-XP_004510843.1"/>
<keyword evidence="3" id="KW-0238">DNA-binding</keyword>
<dbReference type="GO" id="GO:0005634">
    <property type="term" value="C:nucleus"/>
    <property type="evidence" value="ECO:0007669"/>
    <property type="project" value="UniProtKB-SubCell"/>
</dbReference>
<evidence type="ECO:0000313" key="9">
    <source>
        <dbReference type="RefSeq" id="XP_027192973.1"/>
    </source>
</evidence>
<dbReference type="InterPro" id="IPR016177">
    <property type="entry name" value="DNA-bd_dom_sf"/>
</dbReference>
<dbReference type="Gene3D" id="3.30.890.10">
    <property type="entry name" value="Methyl-cpg-binding Protein 2, Chain A"/>
    <property type="match status" value="1"/>
</dbReference>
<evidence type="ECO:0000256" key="2">
    <source>
        <dbReference type="ARBA" id="ARBA00023015"/>
    </source>
</evidence>
<dbReference type="PROSITE" id="PS50982">
    <property type="entry name" value="MBD"/>
    <property type="match status" value="1"/>
</dbReference>
<dbReference type="Pfam" id="PF01429">
    <property type="entry name" value="MBD"/>
    <property type="match status" value="1"/>
</dbReference>
<organism evidence="8 9">
    <name type="scientific">Cicer arietinum</name>
    <name type="common">Chickpea</name>
    <name type="synonym">Garbanzo</name>
    <dbReference type="NCBI Taxonomy" id="3827"/>
    <lineage>
        <taxon>Eukaryota</taxon>
        <taxon>Viridiplantae</taxon>
        <taxon>Streptophyta</taxon>
        <taxon>Embryophyta</taxon>
        <taxon>Tracheophyta</taxon>
        <taxon>Spermatophyta</taxon>
        <taxon>Magnoliopsida</taxon>
        <taxon>eudicotyledons</taxon>
        <taxon>Gunneridae</taxon>
        <taxon>Pentapetalae</taxon>
        <taxon>rosids</taxon>
        <taxon>fabids</taxon>
        <taxon>Fabales</taxon>
        <taxon>Fabaceae</taxon>
        <taxon>Papilionoideae</taxon>
        <taxon>50 kb inversion clade</taxon>
        <taxon>NPAAA clade</taxon>
        <taxon>Hologalegina</taxon>
        <taxon>IRL clade</taxon>
        <taxon>Cicereae</taxon>
        <taxon>Cicer</taxon>
    </lineage>
</organism>
<evidence type="ECO:0000256" key="6">
    <source>
        <dbReference type="SAM" id="MobiDB-lite"/>
    </source>
</evidence>
<dbReference type="Proteomes" id="UP000087171">
    <property type="component" value="Chromosome Ca7"/>
</dbReference>
<keyword evidence="5" id="KW-0539">Nucleus</keyword>
<dbReference type="InterPro" id="IPR001739">
    <property type="entry name" value="Methyl_CpG_DNA-bd"/>
</dbReference>
<evidence type="ECO:0000256" key="3">
    <source>
        <dbReference type="ARBA" id="ARBA00023125"/>
    </source>
</evidence>
<dbReference type="RefSeq" id="XP_027192973.1">
    <property type="nucleotide sequence ID" value="XM_027337172.1"/>
</dbReference>
<keyword evidence="4" id="KW-0804">Transcription</keyword>